<feature type="region of interest" description="Disordered" evidence="1">
    <location>
        <begin position="726"/>
        <end position="754"/>
    </location>
</feature>
<dbReference type="SUPFAM" id="SSF48452">
    <property type="entry name" value="TPR-like"/>
    <property type="match status" value="1"/>
</dbReference>
<dbReference type="PANTHER" id="PTHR34465:SF6">
    <property type="entry name" value="OS11G0599000 PROTEIN"/>
    <property type="match status" value="1"/>
</dbReference>
<feature type="compositionally biased region" description="Polar residues" evidence="1">
    <location>
        <begin position="639"/>
        <end position="659"/>
    </location>
</feature>
<feature type="compositionally biased region" description="Polar residues" evidence="1">
    <location>
        <begin position="593"/>
        <end position="613"/>
    </location>
</feature>
<feature type="domain" description="DUF629" evidence="2">
    <location>
        <begin position="337"/>
        <end position="428"/>
    </location>
</feature>
<sequence>MDDRGASVSAAIRDEAREALKLHSAGHPTEALTRAKELASAHPDSAVALNLAGSLHQQAGVMAWTNRSPDEEGLASALEWYHHRASLNAFSAAARLAPECVVTAVAHAQELAACHQFCDAQAELCRARALSTTHTGYADPAVHNVEYDLFRGSTKKARKQNAVAKVHDVIEGFAIMVCNEIIPREAEELLNANKLGGRAAAEARERAKLLSLSYPYSGRAQILRAYIDLAQVRALDLAIDKMRFLRRTLSMIGEAAKVFRSSLMIALFHAKLLFVLDEFDAAEEECRRALRIETPCDPNEDDIPPLAVRGADYDARVSSVKKQLRVLLKHIVVVAALYWSHMVSTLQEERIISFRVDTLHEHYGGIDQSAAKTIADARRFIKKHNSWSFWICPHSRCDGKKFMDTDSLWQHMCSKHREELWKKLQSILGPELCENTSEGDHSLDGITVTLCQDSGQHDIFHLPRVQDMFESLLHCPSIGIQTEPFAEMRQRKCREGCEILEGIKEKLRMLPSDVFSTEFVEYSFGIQNLWLKFLEISVMDYREVILPLARSFQWTKIKRWIAYNVNDPDRSIGDVNIDTVFSKVHGAPDRSASIENGSNPSHSNSIDHQNGENLKTENGDVNIDTVFGKVPGAPDRSVSVENGSNPSHSNNIYHQNGENLKTENGDVNIDNVFGKVPGASDRSVSLENGSNPSHSNNIDHQNGENLKTENLKPLCSDETLKADEKYEESQVCAEDGNSGTVVNQRTSDPPIDVHENGMDILSRIAVAELDKRGTSGQAVNEMTSTSNYEHIVIVLNKNNAGEDQFILNLIIQLLCNLRHFRDKFLTEPLVWIPCVDNPCIAQIFYEIFSSWEKNEHHLTDVLLTYMETLLCGIVDCNTFYEKLQVGKNLASEIVATILIGLHMSETSSRFRFNRETERQVVNPITCGDCICPTHNLFGIKFDAQMSCRCGNCSEGYLYTTLFHKLDAGSPQTTKIKSFAELPVLLDEQFCRENDCAHCGSLQNIDLFLSNTPHFFTIVLNWLGGSESQDTFSEVLAGISSPHGTEFFCRSAHSATMYAVTSMKNFGKNHQLVRTETVSSNHMEWLQNIRWSYLLSAHFVSRSLCLILFTSHCPGALSFTTGLQDLLC</sequence>
<evidence type="ECO:0000313" key="4">
    <source>
        <dbReference type="EnsemblPlants" id="PNT67413"/>
    </source>
</evidence>
<dbReference type="AlphaFoldDB" id="A0A2K2CZF7"/>
<evidence type="ECO:0000313" key="5">
    <source>
        <dbReference type="Proteomes" id="UP000008810"/>
    </source>
</evidence>
<dbReference type="PANTHER" id="PTHR34465">
    <property type="entry name" value="CARBOXYL-TERMINAL HYDROLASE-LIKE PROTEIN, PUTATIVE (DUF627 AND DUF629)-RELATED"/>
    <property type="match status" value="1"/>
</dbReference>
<reference evidence="4" key="3">
    <citation type="submission" date="2018-08" db="UniProtKB">
        <authorList>
            <consortium name="EnsemblPlants"/>
        </authorList>
    </citation>
    <scope>IDENTIFICATION</scope>
    <source>
        <strain evidence="4">cv. Bd21</strain>
    </source>
</reference>
<reference evidence="3 4" key="1">
    <citation type="journal article" date="2010" name="Nature">
        <title>Genome sequencing and analysis of the model grass Brachypodium distachyon.</title>
        <authorList>
            <consortium name="International Brachypodium Initiative"/>
        </authorList>
    </citation>
    <scope>NUCLEOTIDE SEQUENCE [LARGE SCALE GENOMIC DNA]</scope>
    <source>
        <strain evidence="3 4">Bd21</strain>
    </source>
</reference>
<feature type="region of interest" description="Disordered" evidence="1">
    <location>
        <begin position="588"/>
        <end position="664"/>
    </location>
</feature>
<proteinExistence type="predicted"/>
<feature type="region of interest" description="Disordered" evidence="1">
    <location>
        <begin position="678"/>
        <end position="711"/>
    </location>
</feature>
<dbReference type="EnsemblPlants" id="PNT67413">
    <property type="protein sequence ID" value="PNT67413"/>
    <property type="gene ID" value="BRADI_3g27160v3"/>
</dbReference>
<protein>
    <recommendedName>
        <fullName evidence="2">DUF629 domain-containing protein</fullName>
    </recommendedName>
</protein>
<dbReference type="Gramene" id="PNT67413">
    <property type="protein sequence ID" value="PNT67413"/>
    <property type="gene ID" value="BRADI_3g27160v3"/>
</dbReference>
<dbReference type="FunCoup" id="A0A2K2CZF7">
    <property type="interactions" value="1514"/>
</dbReference>
<dbReference type="EMBL" id="CM000882">
    <property type="protein sequence ID" value="PNT67413.1"/>
    <property type="molecule type" value="Genomic_DNA"/>
</dbReference>
<evidence type="ECO:0000313" key="3">
    <source>
        <dbReference type="EMBL" id="PNT67413.1"/>
    </source>
</evidence>
<feature type="compositionally biased region" description="Polar residues" evidence="1">
    <location>
        <begin position="737"/>
        <end position="747"/>
    </location>
</feature>
<organism evidence="3">
    <name type="scientific">Brachypodium distachyon</name>
    <name type="common">Purple false brome</name>
    <name type="synonym">Trachynia distachya</name>
    <dbReference type="NCBI Taxonomy" id="15368"/>
    <lineage>
        <taxon>Eukaryota</taxon>
        <taxon>Viridiplantae</taxon>
        <taxon>Streptophyta</taxon>
        <taxon>Embryophyta</taxon>
        <taxon>Tracheophyta</taxon>
        <taxon>Spermatophyta</taxon>
        <taxon>Magnoliopsida</taxon>
        <taxon>Liliopsida</taxon>
        <taxon>Poales</taxon>
        <taxon>Poaceae</taxon>
        <taxon>BOP clade</taxon>
        <taxon>Pooideae</taxon>
        <taxon>Stipodae</taxon>
        <taxon>Brachypodieae</taxon>
        <taxon>Brachypodium</taxon>
    </lineage>
</organism>
<evidence type="ECO:0000259" key="2">
    <source>
        <dbReference type="Pfam" id="PF04780"/>
    </source>
</evidence>
<evidence type="ECO:0000256" key="1">
    <source>
        <dbReference type="SAM" id="MobiDB-lite"/>
    </source>
</evidence>
<dbReference type="InterPro" id="IPR011990">
    <property type="entry name" value="TPR-like_helical_dom_sf"/>
</dbReference>
<dbReference type="OrthoDB" id="687976at2759"/>
<gene>
    <name evidence="4" type="primary">LOC100843672</name>
    <name evidence="3" type="ORF">BRADI_3g27160v3</name>
</gene>
<dbReference type="Pfam" id="PF04780">
    <property type="entry name" value="DUF629"/>
    <property type="match status" value="1"/>
</dbReference>
<name>A0A2K2CZF7_BRADI</name>
<dbReference type="Gene3D" id="3.90.70.10">
    <property type="entry name" value="Cysteine proteinases"/>
    <property type="match status" value="1"/>
</dbReference>
<reference evidence="3" key="2">
    <citation type="submission" date="2017-06" db="EMBL/GenBank/DDBJ databases">
        <title>WGS assembly of Brachypodium distachyon.</title>
        <authorList>
            <consortium name="The International Brachypodium Initiative"/>
            <person name="Lucas S."/>
            <person name="Harmon-Smith M."/>
            <person name="Lail K."/>
            <person name="Tice H."/>
            <person name="Grimwood J."/>
            <person name="Bruce D."/>
            <person name="Barry K."/>
            <person name="Shu S."/>
            <person name="Lindquist E."/>
            <person name="Wang M."/>
            <person name="Pitluck S."/>
            <person name="Vogel J.P."/>
            <person name="Garvin D.F."/>
            <person name="Mockler T.C."/>
            <person name="Schmutz J."/>
            <person name="Rokhsar D."/>
            <person name="Bevan M.W."/>
        </authorList>
    </citation>
    <scope>NUCLEOTIDE SEQUENCE</scope>
    <source>
        <strain evidence="3">Bd21</strain>
    </source>
</reference>
<dbReference type="ExpressionAtlas" id="A0A2K2CZF7">
    <property type="expression patterns" value="baseline and differential"/>
</dbReference>
<dbReference type="Proteomes" id="UP000008810">
    <property type="component" value="Chromosome 3"/>
</dbReference>
<keyword evidence="5" id="KW-1185">Reference proteome</keyword>
<feature type="compositionally biased region" description="Polar residues" evidence="1">
    <location>
        <begin position="682"/>
        <end position="705"/>
    </location>
</feature>
<dbReference type="InterPro" id="IPR006865">
    <property type="entry name" value="DUF629"/>
</dbReference>
<accession>A0A2K2CZF7</accession>